<organism evidence="2 3">
    <name type="scientific">Caligus rogercresseyi</name>
    <name type="common">Sea louse</name>
    <dbReference type="NCBI Taxonomy" id="217165"/>
    <lineage>
        <taxon>Eukaryota</taxon>
        <taxon>Metazoa</taxon>
        <taxon>Ecdysozoa</taxon>
        <taxon>Arthropoda</taxon>
        <taxon>Crustacea</taxon>
        <taxon>Multicrustacea</taxon>
        <taxon>Hexanauplia</taxon>
        <taxon>Copepoda</taxon>
        <taxon>Siphonostomatoida</taxon>
        <taxon>Caligidae</taxon>
        <taxon>Caligus</taxon>
    </lineage>
</organism>
<feature type="non-terminal residue" evidence="2">
    <location>
        <position position="54"/>
    </location>
</feature>
<evidence type="ECO:0000313" key="2">
    <source>
        <dbReference type="EMBL" id="QQP56536.1"/>
    </source>
</evidence>
<dbReference type="Gene3D" id="3.90.70.10">
    <property type="entry name" value="Cysteine proteinases"/>
    <property type="match status" value="1"/>
</dbReference>
<gene>
    <name evidence="2" type="ORF">FKW44_001224</name>
</gene>
<keyword evidence="3" id="KW-1185">Reference proteome</keyword>
<dbReference type="InterPro" id="IPR038765">
    <property type="entry name" value="Papain-like_cys_pep_sf"/>
</dbReference>
<dbReference type="AlphaFoldDB" id="A0A7T8KIJ6"/>
<evidence type="ECO:0000313" key="3">
    <source>
        <dbReference type="Proteomes" id="UP000595437"/>
    </source>
</evidence>
<dbReference type="OrthoDB" id="190265at2759"/>
<dbReference type="GO" id="GO:0006508">
    <property type="term" value="P:proteolysis"/>
    <property type="evidence" value="ECO:0007669"/>
    <property type="project" value="InterPro"/>
</dbReference>
<dbReference type="InterPro" id="IPR000668">
    <property type="entry name" value="Peptidase_C1A_C"/>
</dbReference>
<dbReference type="EMBL" id="CP045890">
    <property type="protein sequence ID" value="QQP56536.1"/>
    <property type="molecule type" value="Genomic_DNA"/>
</dbReference>
<reference evidence="3" key="1">
    <citation type="submission" date="2021-01" db="EMBL/GenBank/DDBJ databases">
        <title>Caligus Genome Assembly.</title>
        <authorList>
            <person name="Gallardo-Escarate C."/>
        </authorList>
    </citation>
    <scope>NUCLEOTIDE SEQUENCE [LARGE SCALE GENOMIC DNA]</scope>
</reference>
<dbReference type="SUPFAM" id="SSF54001">
    <property type="entry name" value="Cysteine proteinases"/>
    <property type="match status" value="1"/>
</dbReference>
<proteinExistence type="predicted"/>
<evidence type="ECO:0000259" key="1">
    <source>
        <dbReference type="Pfam" id="PF00112"/>
    </source>
</evidence>
<dbReference type="Proteomes" id="UP000595437">
    <property type="component" value="Chromosome 1"/>
</dbReference>
<dbReference type="Pfam" id="PF00112">
    <property type="entry name" value="Peptidase_C1"/>
    <property type="match status" value="1"/>
</dbReference>
<sequence length="54" mass="5842">YAYKADDETCKYKPEMKAASIKSFKGVKKGDEQQLKTAVEAIGPISVAIDASSM</sequence>
<accession>A0A7T8KIJ6</accession>
<protein>
    <submittedName>
        <fullName evidence="2">Cathepsin L1</fullName>
    </submittedName>
</protein>
<feature type="non-terminal residue" evidence="2">
    <location>
        <position position="1"/>
    </location>
</feature>
<name>A0A7T8KIJ6_CALRO</name>
<dbReference type="GO" id="GO:0008234">
    <property type="term" value="F:cysteine-type peptidase activity"/>
    <property type="evidence" value="ECO:0007669"/>
    <property type="project" value="InterPro"/>
</dbReference>
<feature type="domain" description="Peptidase C1A papain C-terminal" evidence="1">
    <location>
        <begin position="1"/>
        <end position="53"/>
    </location>
</feature>